<keyword evidence="4" id="KW-0067">ATP-binding</keyword>
<reference evidence="9" key="1">
    <citation type="submission" date="2023-07" db="EMBL/GenBank/DDBJ databases">
        <authorList>
            <person name="Ivanov I."/>
            <person name="Teneva D."/>
            <person name="Stoikov I."/>
        </authorList>
    </citation>
    <scope>NUCLEOTIDE SEQUENCE</scope>
    <source>
        <strain evidence="9">4475</strain>
    </source>
</reference>
<dbReference type="SMART" id="SM00490">
    <property type="entry name" value="HELICc"/>
    <property type="match status" value="1"/>
</dbReference>
<dbReference type="RefSeq" id="WP_304414370.1">
    <property type="nucleotide sequence ID" value="NZ_OY569118.1"/>
</dbReference>
<feature type="domain" description="Helicase C-terminal" evidence="8">
    <location>
        <begin position="224"/>
        <end position="368"/>
    </location>
</feature>
<dbReference type="KEGG" id="bayd:BSPP4475_11225"/>
<dbReference type="PANTHER" id="PTHR13710:SF84">
    <property type="entry name" value="ATP-DEPENDENT DNA HELICASE RECS-RELATED"/>
    <property type="match status" value="1"/>
</dbReference>
<dbReference type="PROSITE" id="PS51194">
    <property type="entry name" value="HELICASE_CTER"/>
    <property type="match status" value="1"/>
</dbReference>
<gene>
    <name evidence="9" type="ORF">BSPP4475_11225</name>
</gene>
<evidence type="ECO:0000259" key="7">
    <source>
        <dbReference type="PROSITE" id="PS51192"/>
    </source>
</evidence>
<dbReference type="Proteomes" id="UP001189619">
    <property type="component" value="Chromosome"/>
</dbReference>
<dbReference type="AlphaFoldDB" id="A0AA48M921"/>
<dbReference type="GO" id="GO:0043138">
    <property type="term" value="F:3'-5' DNA helicase activity"/>
    <property type="evidence" value="ECO:0007669"/>
    <property type="project" value="TreeGrafter"/>
</dbReference>
<dbReference type="GO" id="GO:0005524">
    <property type="term" value="F:ATP binding"/>
    <property type="evidence" value="ECO:0007669"/>
    <property type="project" value="UniProtKB-KW"/>
</dbReference>
<accession>A0AA48M921</accession>
<evidence type="ECO:0000259" key="8">
    <source>
        <dbReference type="PROSITE" id="PS51194"/>
    </source>
</evidence>
<dbReference type="GO" id="GO:0016787">
    <property type="term" value="F:hydrolase activity"/>
    <property type="evidence" value="ECO:0007669"/>
    <property type="project" value="UniProtKB-KW"/>
</dbReference>
<dbReference type="Pfam" id="PF00270">
    <property type="entry name" value="DEAD"/>
    <property type="match status" value="1"/>
</dbReference>
<name>A0AA48M921_9BACL</name>
<organism evidence="9 10">
    <name type="scientific">Brevibacillus aydinogluensis</name>
    <dbReference type="NCBI Taxonomy" id="927786"/>
    <lineage>
        <taxon>Bacteria</taxon>
        <taxon>Bacillati</taxon>
        <taxon>Bacillota</taxon>
        <taxon>Bacilli</taxon>
        <taxon>Bacillales</taxon>
        <taxon>Paenibacillaceae</taxon>
        <taxon>Brevibacillus</taxon>
    </lineage>
</organism>
<dbReference type="Gene3D" id="3.40.50.300">
    <property type="entry name" value="P-loop containing nucleotide triphosphate hydrolases"/>
    <property type="match status" value="2"/>
</dbReference>
<proteinExistence type="predicted"/>
<dbReference type="PROSITE" id="PS51192">
    <property type="entry name" value="HELICASE_ATP_BIND_1"/>
    <property type="match status" value="1"/>
</dbReference>
<dbReference type="GO" id="GO:0009378">
    <property type="term" value="F:four-way junction helicase activity"/>
    <property type="evidence" value="ECO:0007669"/>
    <property type="project" value="TreeGrafter"/>
</dbReference>
<dbReference type="NCBIfam" id="TIGR00614">
    <property type="entry name" value="recQ_fam"/>
    <property type="match status" value="1"/>
</dbReference>
<dbReference type="GO" id="GO:0006310">
    <property type="term" value="P:DNA recombination"/>
    <property type="evidence" value="ECO:0007669"/>
    <property type="project" value="InterPro"/>
</dbReference>
<dbReference type="GO" id="GO:0030894">
    <property type="term" value="C:replisome"/>
    <property type="evidence" value="ECO:0007669"/>
    <property type="project" value="TreeGrafter"/>
</dbReference>
<evidence type="ECO:0000256" key="2">
    <source>
        <dbReference type="ARBA" id="ARBA00022801"/>
    </source>
</evidence>
<evidence type="ECO:0000256" key="4">
    <source>
        <dbReference type="ARBA" id="ARBA00022840"/>
    </source>
</evidence>
<feature type="domain" description="Helicase ATP-binding" evidence="7">
    <location>
        <begin position="28"/>
        <end position="197"/>
    </location>
</feature>
<dbReference type="GO" id="GO:0043590">
    <property type="term" value="C:bacterial nucleoid"/>
    <property type="evidence" value="ECO:0007669"/>
    <property type="project" value="TreeGrafter"/>
</dbReference>
<evidence type="ECO:0000313" key="10">
    <source>
        <dbReference type="Proteomes" id="UP001189619"/>
    </source>
</evidence>
<dbReference type="EMBL" id="OY569118">
    <property type="protein sequence ID" value="CAJ1002888.1"/>
    <property type="molecule type" value="Genomic_DNA"/>
</dbReference>
<dbReference type="SUPFAM" id="SSF52540">
    <property type="entry name" value="P-loop containing nucleoside triphosphate hydrolases"/>
    <property type="match status" value="1"/>
</dbReference>
<dbReference type="InterPro" id="IPR032284">
    <property type="entry name" value="RecQ_Zn-bd"/>
</dbReference>
<dbReference type="InterPro" id="IPR001650">
    <property type="entry name" value="Helicase_C-like"/>
</dbReference>
<keyword evidence="1" id="KW-0547">Nucleotide-binding</keyword>
<evidence type="ECO:0000256" key="1">
    <source>
        <dbReference type="ARBA" id="ARBA00022741"/>
    </source>
</evidence>
<dbReference type="SMART" id="SM00487">
    <property type="entry name" value="DEXDc"/>
    <property type="match status" value="1"/>
</dbReference>
<keyword evidence="2" id="KW-0378">Hydrolase</keyword>
<dbReference type="InterPro" id="IPR027417">
    <property type="entry name" value="P-loop_NTPase"/>
</dbReference>
<sequence>MINGDLLTQALRRHFGYETFRPGQQEIISRLLQGKNVLGLLATGGGKSLTYQLPALLLPGVVVVVSPLISLMVDQVQQLRARRKIPAAYLNSTLDPADSRQIMRDIRSGACKLLYVSPEKLQQPIVQETLRSAGVSMVAVDEAHCISQWGHDFRTDYLRLPDVIEKLGGPPVLAVTATATTAVREEICRLLKIEPEDVVALPLNRANIAIDVIAAASEAERREQVMAAMDRLRGPGIVYCSTRQAVETLVAAYQLDGKKRVHAYHGGMNSMERMLVQTQFLRGELEVIVATNAFGMGIDKADIRYVIHYHFPASLEAYAQEIGRIGRDGAPGYAALYYVADDLHIHAHMLENEYPTAEEVARFLRLLNREGSLPAEVLTAAEIDADMARLLFFYAEQSGLLREVAVTREQYHYTLSDVPSDGEALQNHVQRVWQATEWSRRQKRQKLSDMLRWLEGSGCLRRELNRYFGEDDQSYSLACCSRCGLELSPYLEETHLARPPQRETIWNLREALARLLPNRKGGKGP</sequence>
<dbReference type="InterPro" id="IPR004589">
    <property type="entry name" value="DNA_helicase_ATP-dep_RecQ"/>
</dbReference>
<dbReference type="GO" id="GO:0003676">
    <property type="term" value="F:nucleic acid binding"/>
    <property type="evidence" value="ECO:0007669"/>
    <property type="project" value="InterPro"/>
</dbReference>
<keyword evidence="10" id="KW-1185">Reference proteome</keyword>
<evidence type="ECO:0000256" key="5">
    <source>
        <dbReference type="ARBA" id="ARBA00044535"/>
    </source>
</evidence>
<dbReference type="Pfam" id="PF00271">
    <property type="entry name" value="Helicase_C"/>
    <property type="match status" value="1"/>
</dbReference>
<dbReference type="PANTHER" id="PTHR13710">
    <property type="entry name" value="DNA HELICASE RECQ FAMILY MEMBER"/>
    <property type="match status" value="1"/>
</dbReference>
<evidence type="ECO:0000313" key="9">
    <source>
        <dbReference type="EMBL" id="CAJ1002888.1"/>
    </source>
</evidence>
<dbReference type="GO" id="GO:0006281">
    <property type="term" value="P:DNA repair"/>
    <property type="evidence" value="ECO:0007669"/>
    <property type="project" value="TreeGrafter"/>
</dbReference>
<protein>
    <recommendedName>
        <fullName evidence="5">ATP-dependent DNA helicase RecQ</fullName>
    </recommendedName>
    <alternativeName>
        <fullName evidence="6">DNA 3'-5' helicase RecQ</fullName>
    </alternativeName>
</protein>
<dbReference type="InterPro" id="IPR011545">
    <property type="entry name" value="DEAD/DEAH_box_helicase_dom"/>
</dbReference>
<dbReference type="CDD" id="cd17920">
    <property type="entry name" value="DEXHc_RecQ"/>
    <property type="match status" value="1"/>
</dbReference>
<evidence type="ECO:0000256" key="6">
    <source>
        <dbReference type="ARBA" id="ARBA00044550"/>
    </source>
</evidence>
<evidence type="ECO:0000256" key="3">
    <source>
        <dbReference type="ARBA" id="ARBA00022806"/>
    </source>
</evidence>
<keyword evidence="3 9" id="KW-0347">Helicase</keyword>
<dbReference type="GO" id="GO:0005737">
    <property type="term" value="C:cytoplasm"/>
    <property type="evidence" value="ECO:0007669"/>
    <property type="project" value="TreeGrafter"/>
</dbReference>
<dbReference type="InterPro" id="IPR014001">
    <property type="entry name" value="Helicase_ATP-bd"/>
</dbReference>
<dbReference type="Pfam" id="PF16124">
    <property type="entry name" value="RecQ_Zn_bind"/>
    <property type="match status" value="1"/>
</dbReference>
<dbReference type="FunFam" id="3.40.50.300:FF:001389">
    <property type="entry name" value="ATP-dependent DNA helicase RecQ"/>
    <property type="match status" value="1"/>
</dbReference>